<evidence type="ECO:0000256" key="7">
    <source>
        <dbReference type="ARBA" id="ARBA00022927"/>
    </source>
</evidence>
<dbReference type="PROSITE" id="PS50179">
    <property type="entry name" value="VHS"/>
    <property type="match status" value="1"/>
</dbReference>
<dbReference type="InterPro" id="IPR027422">
    <property type="entry name" value="GGA1-3"/>
</dbReference>
<dbReference type="Gene3D" id="2.60.40.1230">
    <property type="match status" value="1"/>
</dbReference>
<dbReference type="CDD" id="cd14234">
    <property type="entry name" value="GAT_GGA_meta"/>
    <property type="match status" value="1"/>
</dbReference>
<sequence length="654" mass="74499">RRPFSNMFFQFGDFLQLFQEFKNTDHEEFYHYTRMMSDQFDWLLEKTKPYLNLLDTCMKKCGPLFHAEVGKFRFLNEMIKLVSPKYLGNRTTASVRQKVLQLLYAWIREYPRESKIKEAYDMLKKQRVIEEDAAFIMANNEESKKSEIKTNIFENEEMSKHLRRLLHSKDPSDLQSANRLIKFMVKEDEERLQLHSRRGMELESVQNNVILLSEMLDSYNQNETSAEDLELMKELYQACERLKPILLRLASETQGNVEMLGNVLAASDELNQVFEKYTSIIVLGQFPKSATEASKPTYNEPSLLDLSSPTEMISCKSSLSMMQSTSSTDHHSDMDVLGDIFNVLEKPIKSETNFLMPNAIMQPISISPMNKKSEITNTDEEKIDSKAKALEELNELGETLLKQSLSGTVSTTRLSQGKTNSNMTKIQNIYDPSKKQNSSHNSNSTSQHIATEQPNTRKCERNSNLDIFASSNSSKINVDLCKKNSNSEIMDVKTQSQEITQLQNGMSRIANIEPEIKPLTDITICLEDIKPGINPPLTVIEERNGVSVVLHFAQDNPRSDVSVIVITTMSKNAKPLNNYLFQVVVSKKCKCRLQAPSGTKLPPHNPFLPPSAITQIMLIANPLKEPVSLKCMLSYTMDDETFTEMGEVDTLPNL</sequence>
<dbReference type="InterPro" id="IPR008942">
    <property type="entry name" value="ENTH_VHS"/>
</dbReference>
<evidence type="ECO:0000256" key="5">
    <source>
        <dbReference type="ARBA" id="ARBA00022753"/>
    </source>
</evidence>
<dbReference type="Gene3D" id="1.20.5.170">
    <property type="match status" value="1"/>
</dbReference>
<evidence type="ECO:0000259" key="12">
    <source>
        <dbReference type="PROSITE" id="PS50180"/>
    </source>
</evidence>
<dbReference type="InterPro" id="IPR013041">
    <property type="entry name" value="Clathrin_app_Ig-like_sf"/>
</dbReference>
<proteinExistence type="inferred from homology"/>
<dbReference type="Pfam" id="PF18308">
    <property type="entry name" value="GGA_N-GAT"/>
    <property type="match status" value="1"/>
</dbReference>
<dbReference type="Gene3D" id="1.25.40.90">
    <property type="match status" value="1"/>
</dbReference>
<name>A0A151XHM8_9HYME</name>
<reference evidence="14 15" key="1">
    <citation type="submission" date="2015-09" db="EMBL/GenBank/DDBJ databases">
        <title>Trachymyrmex zeteki WGS genome.</title>
        <authorList>
            <person name="Nygaard S."/>
            <person name="Hu H."/>
            <person name="Boomsma J."/>
            <person name="Zhang G."/>
        </authorList>
    </citation>
    <scope>NUCLEOTIDE SEQUENCE [LARGE SCALE GENOMIC DNA]</scope>
    <source>
        <strain evidence="14">Tzet28-1</strain>
        <tissue evidence="14">Whole body</tissue>
    </source>
</reference>
<keyword evidence="9" id="KW-0472">Membrane</keyword>
<dbReference type="SMART" id="SM00288">
    <property type="entry name" value="VHS"/>
    <property type="match status" value="1"/>
</dbReference>
<evidence type="ECO:0000256" key="8">
    <source>
        <dbReference type="ARBA" id="ARBA00023034"/>
    </source>
</evidence>
<feature type="domain" description="VHS" evidence="11">
    <location>
        <begin position="51"/>
        <end position="131"/>
    </location>
</feature>
<evidence type="ECO:0000259" key="13">
    <source>
        <dbReference type="PROSITE" id="PS50909"/>
    </source>
</evidence>
<dbReference type="Gene3D" id="1.20.58.160">
    <property type="match status" value="1"/>
</dbReference>
<evidence type="ECO:0000256" key="10">
    <source>
        <dbReference type="SAM" id="MobiDB-lite"/>
    </source>
</evidence>
<evidence type="ECO:0000256" key="1">
    <source>
        <dbReference type="ARBA" id="ARBA00004150"/>
    </source>
</evidence>
<dbReference type="GO" id="GO:0005802">
    <property type="term" value="C:trans-Golgi network"/>
    <property type="evidence" value="ECO:0007669"/>
    <property type="project" value="InterPro"/>
</dbReference>
<keyword evidence="4" id="KW-0813">Transport</keyword>
<dbReference type="InterPro" id="IPR008153">
    <property type="entry name" value="GAE_dom"/>
</dbReference>
<evidence type="ECO:0000259" key="11">
    <source>
        <dbReference type="PROSITE" id="PS50179"/>
    </source>
</evidence>
<keyword evidence="8" id="KW-0333">Golgi apparatus</keyword>
<dbReference type="SUPFAM" id="SSF49348">
    <property type="entry name" value="Clathrin adaptor appendage domain"/>
    <property type="match status" value="1"/>
</dbReference>
<evidence type="ECO:0000256" key="2">
    <source>
        <dbReference type="ARBA" id="ARBA00004220"/>
    </source>
</evidence>
<dbReference type="InterPro" id="IPR038425">
    <property type="entry name" value="GAT_sf"/>
</dbReference>
<dbReference type="InterPro" id="IPR008152">
    <property type="entry name" value="Clathrin_a/b/g-adaptin_app_Ig"/>
</dbReference>
<evidence type="ECO:0000256" key="4">
    <source>
        <dbReference type="ARBA" id="ARBA00022448"/>
    </source>
</evidence>
<comment type="subcellular location">
    <subcellularLocation>
        <location evidence="2">Early endosome membrane</location>
        <topology evidence="2">Peripheral membrane protein</topology>
    </subcellularLocation>
    <subcellularLocation>
        <location evidence="1">Golgi apparatus</location>
        <location evidence="1">trans-Golgi network membrane</location>
        <topology evidence="1">Peripheral membrane protein</topology>
    </subcellularLocation>
</comment>
<dbReference type="PANTHER" id="PTHR45905:SF1">
    <property type="entry name" value="GOLGI-LOCALIZED, GAMMA-ADAPTIN EAR CONTAINING, ARF BINDING PROTEIN"/>
    <property type="match status" value="1"/>
</dbReference>
<dbReference type="EMBL" id="KQ982116">
    <property type="protein sequence ID" value="KYQ59912.1"/>
    <property type="molecule type" value="Genomic_DNA"/>
</dbReference>
<feature type="compositionally biased region" description="Low complexity" evidence="10">
    <location>
        <begin position="435"/>
        <end position="448"/>
    </location>
</feature>
<dbReference type="InterPro" id="IPR041198">
    <property type="entry name" value="GGA_N-GAT"/>
</dbReference>
<evidence type="ECO:0000313" key="15">
    <source>
        <dbReference type="Proteomes" id="UP000075809"/>
    </source>
</evidence>
<dbReference type="SMART" id="SM00809">
    <property type="entry name" value="Alpha_adaptinC2"/>
    <property type="match status" value="1"/>
</dbReference>
<dbReference type="GO" id="GO:0043130">
    <property type="term" value="F:ubiquitin binding"/>
    <property type="evidence" value="ECO:0007669"/>
    <property type="project" value="InterPro"/>
</dbReference>
<dbReference type="InterPro" id="IPR004152">
    <property type="entry name" value="GAT_dom"/>
</dbReference>
<dbReference type="PANTHER" id="PTHR45905">
    <property type="entry name" value="GOLGI-LOCALIZED, GAMMA-ADAPTIN EAR CONTAINING, ARF BINDING PROTEIN"/>
    <property type="match status" value="1"/>
</dbReference>
<comment type="similarity">
    <text evidence="3">Belongs to the GGA protein family.</text>
</comment>
<dbReference type="Pfam" id="PF00790">
    <property type="entry name" value="VHS"/>
    <property type="match status" value="1"/>
</dbReference>
<dbReference type="GO" id="GO:0031267">
    <property type="term" value="F:small GTPase binding"/>
    <property type="evidence" value="ECO:0007669"/>
    <property type="project" value="InterPro"/>
</dbReference>
<keyword evidence="5" id="KW-0967">Endosome</keyword>
<dbReference type="SUPFAM" id="SSF89009">
    <property type="entry name" value="GAT-like domain"/>
    <property type="match status" value="1"/>
</dbReference>
<dbReference type="PROSITE" id="PS50180">
    <property type="entry name" value="GAE"/>
    <property type="match status" value="1"/>
</dbReference>
<keyword evidence="15" id="KW-1185">Reference proteome</keyword>
<protein>
    <submittedName>
        <fullName evidence="14">ADP-ribosylation factor-binding protein GGA1</fullName>
    </submittedName>
</protein>
<dbReference type="GO" id="GO:0035091">
    <property type="term" value="F:phosphatidylinositol binding"/>
    <property type="evidence" value="ECO:0007669"/>
    <property type="project" value="InterPro"/>
</dbReference>
<evidence type="ECO:0000313" key="14">
    <source>
        <dbReference type="EMBL" id="KYQ59912.1"/>
    </source>
</evidence>
<organism evidence="14 15">
    <name type="scientific">Mycetomoellerius zeteki</name>
    <dbReference type="NCBI Taxonomy" id="64791"/>
    <lineage>
        <taxon>Eukaryota</taxon>
        <taxon>Metazoa</taxon>
        <taxon>Ecdysozoa</taxon>
        <taxon>Arthropoda</taxon>
        <taxon>Hexapoda</taxon>
        <taxon>Insecta</taxon>
        <taxon>Pterygota</taxon>
        <taxon>Neoptera</taxon>
        <taxon>Endopterygota</taxon>
        <taxon>Hymenoptera</taxon>
        <taxon>Apocrita</taxon>
        <taxon>Aculeata</taxon>
        <taxon>Formicoidea</taxon>
        <taxon>Formicidae</taxon>
        <taxon>Myrmicinae</taxon>
        <taxon>Mycetomoellerius</taxon>
    </lineage>
</organism>
<keyword evidence="6" id="KW-0832">Ubl conjugation</keyword>
<dbReference type="Pfam" id="PF03127">
    <property type="entry name" value="GAT"/>
    <property type="match status" value="1"/>
</dbReference>
<dbReference type="AlphaFoldDB" id="A0A151XHM8"/>
<dbReference type="Pfam" id="PF02883">
    <property type="entry name" value="Alpha_adaptinC2"/>
    <property type="match status" value="1"/>
</dbReference>
<dbReference type="GO" id="GO:0034394">
    <property type="term" value="P:protein localization to cell surface"/>
    <property type="evidence" value="ECO:0007669"/>
    <property type="project" value="TreeGrafter"/>
</dbReference>
<dbReference type="GO" id="GO:0006893">
    <property type="term" value="P:Golgi to plasma membrane transport"/>
    <property type="evidence" value="ECO:0007669"/>
    <property type="project" value="TreeGrafter"/>
</dbReference>
<feature type="domain" description="GAE" evidence="12">
    <location>
        <begin position="533"/>
        <end position="652"/>
    </location>
</feature>
<accession>A0A151XHM8</accession>
<evidence type="ECO:0000256" key="9">
    <source>
        <dbReference type="ARBA" id="ARBA00023136"/>
    </source>
</evidence>
<dbReference type="GO" id="GO:0031901">
    <property type="term" value="C:early endosome membrane"/>
    <property type="evidence" value="ECO:0007669"/>
    <property type="project" value="UniProtKB-SubCell"/>
</dbReference>
<evidence type="ECO:0000256" key="3">
    <source>
        <dbReference type="ARBA" id="ARBA00008099"/>
    </source>
</evidence>
<keyword evidence="7" id="KW-0653">Protein transport</keyword>
<dbReference type="Proteomes" id="UP000075809">
    <property type="component" value="Unassembled WGS sequence"/>
</dbReference>
<dbReference type="PROSITE" id="PS50909">
    <property type="entry name" value="GAT"/>
    <property type="match status" value="1"/>
</dbReference>
<feature type="region of interest" description="Disordered" evidence="10">
    <location>
        <begin position="432"/>
        <end position="458"/>
    </location>
</feature>
<dbReference type="InterPro" id="IPR002014">
    <property type="entry name" value="VHS_dom"/>
</dbReference>
<feature type="domain" description="GAT" evidence="13">
    <location>
        <begin position="155"/>
        <end position="282"/>
    </location>
</feature>
<dbReference type="GO" id="GO:0006886">
    <property type="term" value="P:intracellular protein transport"/>
    <property type="evidence" value="ECO:0007669"/>
    <property type="project" value="InterPro"/>
</dbReference>
<dbReference type="STRING" id="64791.A0A151XHM8"/>
<gene>
    <name evidence="14" type="ORF">ALC60_01007</name>
</gene>
<evidence type="ECO:0000256" key="6">
    <source>
        <dbReference type="ARBA" id="ARBA00022843"/>
    </source>
</evidence>
<feature type="non-terminal residue" evidence="14">
    <location>
        <position position="1"/>
    </location>
</feature>
<dbReference type="SUPFAM" id="SSF48464">
    <property type="entry name" value="ENTH/VHS domain"/>
    <property type="match status" value="1"/>
</dbReference>